<dbReference type="EMBL" id="LVVM01003459">
    <property type="protein sequence ID" value="OJA14859.1"/>
    <property type="molecule type" value="Genomic_DNA"/>
</dbReference>
<keyword evidence="3" id="KW-0472">Membrane</keyword>
<sequence length="422" mass="46452">MVSKRGYKLHVPRDPEVPRFGSHCSPCPTPPARKQDKKQTLNSGTLSIAPYAIFLSHQAIEDLRPFHFGSQNAVMFFAIIISVRFLSTLGCIFVLKTQIEPPMSDWFRALPYSLDSIANAVKFQQETLAGLVRYYHQAYSQLIQTCERIRADRRALRKEVDSLRREVQHLRQCASGFDLAQEPSSFPNASGKRPMTDVRDVKASSSPRSIVTPIGPNRITLPLGEQPNFTRQDNGQLPSQMHQMGRPGTNRFVEQYAYHNEQGSRMQAAQLSHEQSLPARHLRLSSGEQGHRSMPPPPPPVPGPGGRFRPATGSTDTRTTKMPNTQMIAPQTAQQQPPPLVSRTQQRQFAVPQTPHRTSATLFTGQASGGHQTPSHQSSRFMPPSQGRSKSGTGAVTSSNVPGTSSGGHRMSFVSGGTNGFG</sequence>
<feature type="region of interest" description="Disordered" evidence="2">
    <location>
        <begin position="20"/>
        <end position="39"/>
    </location>
</feature>
<feature type="compositionally biased region" description="Polar residues" evidence="2">
    <location>
        <begin position="355"/>
        <end position="404"/>
    </location>
</feature>
<proteinExistence type="predicted"/>
<name>A0A1J8Q4I3_9AGAM</name>
<comment type="caution">
    <text evidence="4">The sequence shown here is derived from an EMBL/GenBank/DDBJ whole genome shotgun (WGS) entry which is preliminary data.</text>
</comment>
<feature type="region of interest" description="Disordered" evidence="2">
    <location>
        <begin position="181"/>
        <end position="225"/>
    </location>
</feature>
<evidence type="ECO:0000256" key="3">
    <source>
        <dbReference type="SAM" id="Phobius"/>
    </source>
</evidence>
<evidence type="ECO:0000256" key="1">
    <source>
        <dbReference type="SAM" id="Coils"/>
    </source>
</evidence>
<feature type="compositionally biased region" description="Polar residues" evidence="2">
    <location>
        <begin position="312"/>
        <end position="328"/>
    </location>
</feature>
<evidence type="ECO:0000313" key="4">
    <source>
        <dbReference type="EMBL" id="OJA14859.1"/>
    </source>
</evidence>
<reference evidence="4 5" key="1">
    <citation type="submission" date="2016-03" db="EMBL/GenBank/DDBJ databases">
        <title>Comparative genomics of the ectomycorrhizal sister species Rhizopogon vinicolor and Rhizopogon vesiculosus (Basidiomycota: Boletales) reveals a divergence of the mating type B locus.</title>
        <authorList>
            <person name="Mujic A.B."/>
            <person name="Kuo A."/>
            <person name="Tritt A."/>
            <person name="Lipzen A."/>
            <person name="Chen C."/>
            <person name="Johnson J."/>
            <person name="Sharma A."/>
            <person name="Barry K."/>
            <person name="Grigoriev I.V."/>
            <person name="Spatafora J.W."/>
        </authorList>
    </citation>
    <scope>NUCLEOTIDE SEQUENCE [LARGE SCALE GENOMIC DNA]</scope>
    <source>
        <strain evidence="4 5">AM-OR11-056</strain>
    </source>
</reference>
<feature type="coiled-coil region" evidence="1">
    <location>
        <begin position="139"/>
        <end position="173"/>
    </location>
</feature>
<dbReference type="Proteomes" id="UP000183567">
    <property type="component" value="Unassembled WGS sequence"/>
</dbReference>
<protein>
    <submittedName>
        <fullName evidence="4">Uncharacterized protein</fullName>
    </submittedName>
</protein>
<feature type="compositionally biased region" description="Pro residues" evidence="2">
    <location>
        <begin position="294"/>
        <end position="303"/>
    </location>
</feature>
<feature type="region of interest" description="Disordered" evidence="2">
    <location>
        <begin position="285"/>
        <end position="422"/>
    </location>
</feature>
<dbReference type="STRING" id="180088.A0A1J8Q4I3"/>
<evidence type="ECO:0000256" key="2">
    <source>
        <dbReference type="SAM" id="MobiDB-lite"/>
    </source>
</evidence>
<dbReference type="AlphaFoldDB" id="A0A1J8Q4I3"/>
<gene>
    <name evidence="4" type="ORF">AZE42_00758</name>
</gene>
<keyword evidence="5" id="KW-1185">Reference proteome</keyword>
<keyword evidence="3" id="KW-1133">Transmembrane helix</keyword>
<accession>A0A1J8Q4I3</accession>
<keyword evidence="3" id="KW-0812">Transmembrane</keyword>
<dbReference type="OrthoDB" id="2535391at2759"/>
<keyword evidence="1" id="KW-0175">Coiled coil</keyword>
<organism evidence="4 5">
    <name type="scientific">Rhizopogon vesiculosus</name>
    <dbReference type="NCBI Taxonomy" id="180088"/>
    <lineage>
        <taxon>Eukaryota</taxon>
        <taxon>Fungi</taxon>
        <taxon>Dikarya</taxon>
        <taxon>Basidiomycota</taxon>
        <taxon>Agaricomycotina</taxon>
        <taxon>Agaricomycetes</taxon>
        <taxon>Agaricomycetidae</taxon>
        <taxon>Boletales</taxon>
        <taxon>Suillineae</taxon>
        <taxon>Rhizopogonaceae</taxon>
        <taxon>Rhizopogon</taxon>
    </lineage>
</organism>
<feature type="transmembrane region" description="Helical" evidence="3">
    <location>
        <begin position="73"/>
        <end position="95"/>
    </location>
</feature>
<evidence type="ECO:0000313" key="5">
    <source>
        <dbReference type="Proteomes" id="UP000183567"/>
    </source>
</evidence>